<reference evidence="1 2" key="1">
    <citation type="submission" date="2023-01" db="EMBL/GenBank/DDBJ databases">
        <title>Novel diversity within Roseofilum (Cyanobacteria; Desertifilaceae) from marine benthic mats with descriptions of four novel species.</title>
        <authorList>
            <person name="Wang Y."/>
            <person name="Berthold D.E."/>
            <person name="Hu J."/>
            <person name="Lefler F.W."/>
            <person name="Laughinghouse H.D. IV."/>
        </authorList>
    </citation>
    <scope>NUCLEOTIDE SEQUENCE [LARGE SCALE GENOMIC DNA]</scope>
    <source>
        <strain evidence="1 2">BLCC-M154</strain>
    </source>
</reference>
<evidence type="ECO:0000313" key="1">
    <source>
        <dbReference type="EMBL" id="MDJ1171412.1"/>
    </source>
</evidence>
<sequence length="164" mass="18712">MTSPEPSQEDRQLEQDARAGREFSLAELISREGGDFLKGESPIPKLAQARTAINRFIVNHLPDSSGCLQSVLQTWVTLDEAKISQHLDKPLRALEEILISILENQQLLYELVKQVDFKWGQLYDEKPYFQQPGEPPHPEDEYTHESVYETLNEFLVCVKSGNGE</sequence>
<proteinExistence type="predicted"/>
<dbReference type="Proteomes" id="UP001235303">
    <property type="component" value="Unassembled WGS sequence"/>
</dbReference>
<protein>
    <submittedName>
        <fullName evidence="1">Uncharacterized protein</fullName>
    </submittedName>
</protein>
<evidence type="ECO:0000313" key="2">
    <source>
        <dbReference type="Proteomes" id="UP001235303"/>
    </source>
</evidence>
<gene>
    <name evidence="1" type="ORF">PMG71_18430</name>
</gene>
<name>A0ABT7AXU7_9CYAN</name>
<dbReference type="EMBL" id="JAQOSP010000116">
    <property type="protein sequence ID" value="MDJ1171412.1"/>
    <property type="molecule type" value="Genomic_DNA"/>
</dbReference>
<comment type="caution">
    <text evidence="1">The sequence shown here is derived from an EMBL/GenBank/DDBJ whole genome shotgun (WGS) entry which is preliminary data.</text>
</comment>
<dbReference type="RefSeq" id="WP_283755165.1">
    <property type="nucleotide sequence ID" value="NZ_JAQOSP010000116.1"/>
</dbReference>
<keyword evidence="2" id="KW-1185">Reference proteome</keyword>
<organism evidence="1 2">
    <name type="scientific">Roseofilum acuticapitatum BLCC-M154</name>
    <dbReference type="NCBI Taxonomy" id="3022444"/>
    <lineage>
        <taxon>Bacteria</taxon>
        <taxon>Bacillati</taxon>
        <taxon>Cyanobacteriota</taxon>
        <taxon>Cyanophyceae</taxon>
        <taxon>Desertifilales</taxon>
        <taxon>Desertifilaceae</taxon>
        <taxon>Roseofilum</taxon>
        <taxon>Roseofilum acuticapitatum</taxon>
    </lineage>
</organism>
<accession>A0ABT7AXU7</accession>